<evidence type="ECO:0000256" key="3">
    <source>
        <dbReference type="ARBA" id="ARBA00022496"/>
    </source>
</evidence>
<feature type="non-terminal residue" evidence="11">
    <location>
        <position position="1"/>
    </location>
</feature>
<evidence type="ECO:0000256" key="8">
    <source>
        <dbReference type="ARBA" id="ARBA00023136"/>
    </source>
</evidence>
<comment type="function">
    <text evidence="10">Vacuolar Fe(2+) uptake transporter.</text>
</comment>
<keyword evidence="10" id="KW-0406">Ion transport</keyword>
<evidence type="ECO:0000313" key="11">
    <source>
        <dbReference type="EMBL" id="TVT98042.1"/>
    </source>
</evidence>
<name>A0A5J9SGN0_9POAL</name>
<evidence type="ECO:0000256" key="4">
    <source>
        <dbReference type="ARBA" id="ARBA00022554"/>
    </source>
</evidence>
<feature type="transmembrane region" description="Helical" evidence="10">
    <location>
        <begin position="120"/>
        <end position="139"/>
    </location>
</feature>
<dbReference type="Proteomes" id="UP000324897">
    <property type="component" value="Unassembled WGS sequence"/>
</dbReference>
<evidence type="ECO:0000256" key="5">
    <source>
        <dbReference type="ARBA" id="ARBA00022692"/>
    </source>
</evidence>
<feature type="transmembrane region" description="Helical" evidence="10">
    <location>
        <begin position="62"/>
        <end position="84"/>
    </location>
</feature>
<comment type="similarity">
    <text evidence="2 10">Belongs to the CCC1 family.</text>
</comment>
<sequence length="165" mass="16882">MLVSGLAGLVAGACSMAIGEFVSVYAQYNIEVSHIRRRTDSGSGSDAAVDDKEESLPSPTQAALASALAFAVGALLPLLAGVFIPSWAARVAAVCAATSAGLAVFGAAGAYLGGSSMVRSGLRVLIGGWFAMLVTYGVLRCSTFTPRRLDDRRRNGITKQGARAG</sequence>
<keyword evidence="8 10" id="KW-0472">Membrane</keyword>
<comment type="caution">
    <text evidence="10">Lacks conserved residue(s) required for the propagation of feature annotation.</text>
</comment>
<keyword evidence="7" id="KW-0408">Iron</keyword>
<feature type="transmembrane region" description="Helical" evidence="10">
    <location>
        <begin position="91"/>
        <end position="114"/>
    </location>
</feature>
<evidence type="ECO:0000256" key="6">
    <source>
        <dbReference type="ARBA" id="ARBA00022989"/>
    </source>
</evidence>
<dbReference type="AlphaFoldDB" id="A0A5J9SGN0"/>
<evidence type="ECO:0000256" key="7">
    <source>
        <dbReference type="ARBA" id="ARBA00023004"/>
    </source>
</evidence>
<keyword evidence="10" id="KW-0813">Transport</keyword>
<dbReference type="GO" id="GO:0005381">
    <property type="term" value="F:iron ion transmembrane transporter activity"/>
    <property type="evidence" value="ECO:0007669"/>
    <property type="project" value="UniProtKB-UniRule"/>
</dbReference>
<dbReference type="EMBL" id="RWGY01000911">
    <property type="protein sequence ID" value="TVT98042.1"/>
    <property type="molecule type" value="Genomic_DNA"/>
</dbReference>
<evidence type="ECO:0000313" key="12">
    <source>
        <dbReference type="Proteomes" id="UP000324897"/>
    </source>
</evidence>
<accession>A0A5J9SGN0</accession>
<dbReference type="GO" id="GO:0140315">
    <property type="term" value="F:iron ion sequestering activity"/>
    <property type="evidence" value="ECO:0007669"/>
    <property type="project" value="UniProtKB-UniRule"/>
</dbReference>
<keyword evidence="5 10" id="KW-0812">Transmembrane</keyword>
<dbReference type="PANTHER" id="PTHR31851">
    <property type="entry name" value="FE(2+)/MN(2+) TRANSPORTER PCL1"/>
    <property type="match status" value="1"/>
</dbReference>
<dbReference type="Gramene" id="TVT98042">
    <property type="protein sequence ID" value="TVT98042"/>
    <property type="gene ID" value="EJB05_56675"/>
</dbReference>
<keyword evidence="12" id="KW-1185">Reference proteome</keyword>
<proteinExistence type="inferred from homology"/>
<dbReference type="GO" id="GO:0030026">
    <property type="term" value="P:intracellular manganese ion homeostasis"/>
    <property type="evidence" value="ECO:0007669"/>
    <property type="project" value="InterPro"/>
</dbReference>
<protein>
    <recommendedName>
        <fullName evidence="10">Vacuolar iron transporter</fullName>
    </recommendedName>
</protein>
<dbReference type="InterPro" id="IPR008217">
    <property type="entry name" value="Ccc1_fam"/>
</dbReference>
<comment type="subcellular location">
    <subcellularLocation>
        <location evidence="1 10">Vacuole membrane</location>
        <topology evidence="1 10">Multi-pass membrane protein</topology>
    </subcellularLocation>
</comment>
<gene>
    <name evidence="11" type="ORF">EJB05_56675</name>
</gene>
<comment type="caution">
    <text evidence="11">The sequence shown here is derived from an EMBL/GenBank/DDBJ whole genome shotgun (WGS) entry which is preliminary data.</text>
</comment>
<dbReference type="OrthoDB" id="73465at2759"/>
<evidence type="ECO:0000256" key="9">
    <source>
        <dbReference type="ARBA" id="ARBA00044464"/>
    </source>
</evidence>
<keyword evidence="4 10" id="KW-0926">Vacuole</keyword>
<evidence type="ECO:0000256" key="1">
    <source>
        <dbReference type="ARBA" id="ARBA00004128"/>
    </source>
</evidence>
<dbReference type="GO" id="GO:0005384">
    <property type="term" value="F:manganese ion transmembrane transporter activity"/>
    <property type="evidence" value="ECO:0007669"/>
    <property type="project" value="InterPro"/>
</dbReference>
<keyword evidence="6 10" id="KW-1133">Transmembrane helix</keyword>
<reference evidence="11 12" key="1">
    <citation type="journal article" date="2019" name="Sci. Rep.">
        <title>A high-quality genome of Eragrostis curvula grass provides insights into Poaceae evolution and supports new strategies to enhance forage quality.</title>
        <authorList>
            <person name="Carballo J."/>
            <person name="Santos B.A.C.M."/>
            <person name="Zappacosta D."/>
            <person name="Garbus I."/>
            <person name="Selva J.P."/>
            <person name="Gallo C.A."/>
            <person name="Diaz A."/>
            <person name="Albertini E."/>
            <person name="Caccamo M."/>
            <person name="Echenique V."/>
        </authorList>
    </citation>
    <scope>NUCLEOTIDE SEQUENCE [LARGE SCALE GENOMIC DNA]</scope>
    <source>
        <strain evidence="12">cv. Victoria</strain>
        <tissue evidence="11">Leaf</tissue>
    </source>
</reference>
<dbReference type="Pfam" id="PF01988">
    <property type="entry name" value="VIT1"/>
    <property type="match status" value="2"/>
</dbReference>
<keyword evidence="3" id="KW-0410">Iron transport</keyword>
<evidence type="ECO:0000256" key="10">
    <source>
        <dbReference type="RuleBase" id="RU369115"/>
    </source>
</evidence>
<dbReference type="GO" id="GO:0005774">
    <property type="term" value="C:vacuolar membrane"/>
    <property type="evidence" value="ECO:0007669"/>
    <property type="project" value="UniProtKB-SubCell"/>
</dbReference>
<organism evidence="11 12">
    <name type="scientific">Eragrostis curvula</name>
    <name type="common">weeping love grass</name>
    <dbReference type="NCBI Taxonomy" id="38414"/>
    <lineage>
        <taxon>Eukaryota</taxon>
        <taxon>Viridiplantae</taxon>
        <taxon>Streptophyta</taxon>
        <taxon>Embryophyta</taxon>
        <taxon>Tracheophyta</taxon>
        <taxon>Spermatophyta</taxon>
        <taxon>Magnoliopsida</taxon>
        <taxon>Liliopsida</taxon>
        <taxon>Poales</taxon>
        <taxon>Poaceae</taxon>
        <taxon>PACMAD clade</taxon>
        <taxon>Chloridoideae</taxon>
        <taxon>Eragrostideae</taxon>
        <taxon>Eragrostidinae</taxon>
        <taxon>Eragrostis</taxon>
    </lineage>
</organism>
<evidence type="ECO:0000256" key="2">
    <source>
        <dbReference type="ARBA" id="ARBA00007049"/>
    </source>
</evidence>
<comment type="catalytic activity">
    <reaction evidence="9">
        <text>Fe(2+)(in) = Fe(2+)(out)</text>
        <dbReference type="Rhea" id="RHEA:28486"/>
        <dbReference type="ChEBI" id="CHEBI:29033"/>
    </reaction>
    <physiologicalReaction direction="left-to-right" evidence="9">
        <dbReference type="Rhea" id="RHEA:28487"/>
    </physiologicalReaction>
</comment>